<dbReference type="PANTHER" id="PTHR21596">
    <property type="entry name" value="RIBONUCLEASE P SUBUNIT P38"/>
    <property type="match status" value="1"/>
</dbReference>
<evidence type="ECO:0000259" key="3">
    <source>
        <dbReference type="Pfam" id="PF03469"/>
    </source>
</evidence>
<dbReference type="Proteomes" id="UP000241394">
    <property type="component" value="Chromosome LG13"/>
</dbReference>
<dbReference type="Gramene" id="PSS14242">
    <property type="protein sequence ID" value="PSS14242"/>
    <property type="gene ID" value="CEY00_Acc33549"/>
</dbReference>
<dbReference type="InterPro" id="IPR005379">
    <property type="entry name" value="FDM1-5/IDN2_XH"/>
</dbReference>
<dbReference type="InterPro" id="IPR005380">
    <property type="entry name" value="XS_domain"/>
</dbReference>
<reference evidence="5" key="2">
    <citation type="journal article" date="2018" name="BMC Genomics">
        <title>A manually annotated Actinidia chinensis var. chinensis (kiwifruit) genome highlights the challenges associated with draft genomes and gene prediction in plants.</title>
        <authorList>
            <person name="Pilkington S.M."/>
            <person name="Crowhurst R."/>
            <person name="Hilario E."/>
            <person name="Nardozza S."/>
            <person name="Fraser L."/>
            <person name="Peng Y."/>
            <person name="Gunaseelan K."/>
            <person name="Simpson R."/>
            <person name="Tahir J."/>
            <person name="Deroles S.C."/>
            <person name="Templeton K."/>
            <person name="Luo Z."/>
            <person name="Davy M."/>
            <person name="Cheng C."/>
            <person name="McNeilage M."/>
            <person name="Scaglione D."/>
            <person name="Liu Y."/>
            <person name="Zhang Q."/>
            <person name="Datson P."/>
            <person name="De Silva N."/>
            <person name="Gardiner S.E."/>
            <person name="Bassett H."/>
            <person name="Chagne D."/>
            <person name="McCallum J."/>
            <person name="Dzierzon H."/>
            <person name="Deng C."/>
            <person name="Wang Y.Y."/>
            <person name="Barron L."/>
            <person name="Manako K."/>
            <person name="Bowen J."/>
            <person name="Foster T.M."/>
            <person name="Erridge Z.A."/>
            <person name="Tiffin H."/>
            <person name="Waite C.N."/>
            <person name="Davies K.M."/>
            <person name="Grierson E.P."/>
            <person name="Laing W.A."/>
            <person name="Kirk R."/>
            <person name="Chen X."/>
            <person name="Wood M."/>
            <person name="Montefiori M."/>
            <person name="Brummell D.A."/>
            <person name="Schwinn K.E."/>
            <person name="Catanach A."/>
            <person name="Fullerton C."/>
            <person name="Li D."/>
            <person name="Meiyalaghan S."/>
            <person name="Nieuwenhuizen N."/>
            <person name="Read N."/>
            <person name="Prakash R."/>
            <person name="Hunter D."/>
            <person name="Zhang H."/>
            <person name="McKenzie M."/>
            <person name="Knabel M."/>
            <person name="Harris A."/>
            <person name="Allan A.C."/>
            <person name="Gleave A."/>
            <person name="Chen A."/>
            <person name="Janssen B.J."/>
            <person name="Plunkett B."/>
            <person name="Ampomah-Dwamena C."/>
            <person name="Voogd C."/>
            <person name="Leif D."/>
            <person name="Lafferty D."/>
            <person name="Souleyre E.J.F."/>
            <person name="Varkonyi-Gasic E."/>
            <person name="Gambi F."/>
            <person name="Hanley J."/>
            <person name="Yao J.L."/>
            <person name="Cheung J."/>
            <person name="David K.M."/>
            <person name="Warren B."/>
            <person name="Marsh K."/>
            <person name="Snowden K.C."/>
            <person name="Lin-Wang K."/>
            <person name="Brian L."/>
            <person name="Martinez-Sanchez M."/>
            <person name="Wang M."/>
            <person name="Ileperuma N."/>
            <person name="Macnee N."/>
            <person name="Campin R."/>
            <person name="McAtee P."/>
            <person name="Drummond R.S.M."/>
            <person name="Espley R.V."/>
            <person name="Ireland H.S."/>
            <person name="Wu R."/>
            <person name="Atkinson R.G."/>
            <person name="Karunairetnam S."/>
            <person name="Bulley S."/>
            <person name="Chunkath S."/>
            <person name="Hanley Z."/>
            <person name="Storey R."/>
            <person name="Thrimawithana A.H."/>
            <person name="Thomson S."/>
            <person name="David C."/>
            <person name="Testolin R."/>
            <person name="Huang H."/>
            <person name="Hellens R.P."/>
            <person name="Schaffer R.J."/>
        </authorList>
    </citation>
    <scope>NUCLEOTIDE SEQUENCE [LARGE SCALE GENOMIC DNA]</scope>
    <source>
        <strain evidence="5">cv. Red5</strain>
    </source>
</reference>
<reference evidence="4 5" key="1">
    <citation type="submission" date="2017-07" db="EMBL/GenBank/DDBJ databases">
        <title>An improved, manually edited Actinidia chinensis var. chinensis (kiwifruit) genome highlights the challenges associated with draft genomes and gene prediction in plants.</title>
        <authorList>
            <person name="Pilkington S."/>
            <person name="Crowhurst R."/>
            <person name="Hilario E."/>
            <person name="Nardozza S."/>
            <person name="Fraser L."/>
            <person name="Peng Y."/>
            <person name="Gunaseelan K."/>
            <person name="Simpson R."/>
            <person name="Tahir J."/>
            <person name="Deroles S."/>
            <person name="Templeton K."/>
            <person name="Luo Z."/>
            <person name="Davy M."/>
            <person name="Cheng C."/>
            <person name="Mcneilage M."/>
            <person name="Scaglione D."/>
            <person name="Liu Y."/>
            <person name="Zhang Q."/>
            <person name="Datson P."/>
            <person name="De Silva N."/>
            <person name="Gardiner S."/>
            <person name="Bassett H."/>
            <person name="Chagne D."/>
            <person name="Mccallum J."/>
            <person name="Dzierzon H."/>
            <person name="Deng C."/>
            <person name="Wang Y.-Y."/>
            <person name="Barron N."/>
            <person name="Manako K."/>
            <person name="Bowen J."/>
            <person name="Foster T."/>
            <person name="Erridge Z."/>
            <person name="Tiffin H."/>
            <person name="Waite C."/>
            <person name="Davies K."/>
            <person name="Grierson E."/>
            <person name="Laing W."/>
            <person name="Kirk R."/>
            <person name="Chen X."/>
            <person name="Wood M."/>
            <person name="Montefiori M."/>
            <person name="Brummell D."/>
            <person name="Schwinn K."/>
            <person name="Catanach A."/>
            <person name="Fullerton C."/>
            <person name="Li D."/>
            <person name="Meiyalaghan S."/>
            <person name="Nieuwenhuizen N."/>
            <person name="Read N."/>
            <person name="Prakash R."/>
            <person name="Hunter D."/>
            <person name="Zhang H."/>
            <person name="Mckenzie M."/>
            <person name="Knabel M."/>
            <person name="Harris A."/>
            <person name="Allan A."/>
            <person name="Chen A."/>
            <person name="Janssen B."/>
            <person name="Plunkett B."/>
            <person name="Dwamena C."/>
            <person name="Voogd C."/>
            <person name="Leif D."/>
            <person name="Lafferty D."/>
            <person name="Souleyre E."/>
            <person name="Varkonyi-Gasic E."/>
            <person name="Gambi F."/>
            <person name="Hanley J."/>
            <person name="Yao J.-L."/>
            <person name="Cheung J."/>
            <person name="David K."/>
            <person name="Warren B."/>
            <person name="Marsh K."/>
            <person name="Snowden K."/>
            <person name="Lin-Wang K."/>
            <person name="Brian L."/>
            <person name="Martinez-Sanchez M."/>
            <person name="Wang M."/>
            <person name="Ileperuma N."/>
            <person name="Macnee N."/>
            <person name="Campin R."/>
            <person name="Mcatee P."/>
            <person name="Drummond R."/>
            <person name="Espley R."/>
            <person name="Ireland H."/>
            <person name="Wu R."/>
            <person name="Atkinson R."/>
            <person name="Karunairetnam S."/>
            <person name="Bulley S."/>
            <person name="Chunkath S."/>
            <person name="Hanley Z."/>
            <person name="Storey R."/>
            <person name="Thrimawithana A."/>
            <person name="Thomson S."/>
            <person name="David C."/>
            <person name="Testolin R."/>
        </authorList>
    </citation>
    <scope>NUCLEOTIDE SEQUENCE [LARGE SCALE GENOMIC DNA]</scope>
    <source>
        <strain evidence="5">cv. Red5</strain>
        <tissue evidence="4">Young leaf</tissue>
    </source>
</reference>
<keyword evidence="1" id="KW-0175">Coiled coil</keyword>
<evidence type="ECO:0000313" key="4">
    <source>
        <dbReference type="EMBL" id="PSS14242.1"/>
    </source>
</evidence>
<sequence length="440" mass="52371">MIFEKAFEMENHGRRDWDARGRGDDKLYAWIAREKDYNSKGVVGDYLHKNGDLKTLSDIETEDERKWMKLVSKLANELELKNRKCEEIKREISRTEIFMSNVMRQKEEMIENYNEEMKKMKKDASDQLEKISIDHAKSKSHLEARRQRLELFEKELKEREAVNANEKRRLDHEKKINERAILEQKKADEKMLNLAENQKRQKEKLHKQIIELEKKLDAKQALELEIESMKGAIQVMKHMREDGNVEVKRKMESIEKDLKDKQEALKQIEELNQVLVVKQRQVNDELQEARKELINGLKDSWAFIGVKRMGELDYKPFLKVAKREYTGEAARVKATELWSLWDNYLGDPSWHPFKVIPVGEDHKEIIDEEDEKLKRLKDEFGKEVYDAVTTALLEMNEYNPSGRYPVPELWNNKDGRRASLKEGVSLIVKQWKRWYNRKQI</sequence>
<evidence type="ECO:0000256" key="1">
    <source>
        <dbReference type="SAM" id="Coils"/>
    </source>
</evidence>
<dbReference type="OrthoDB" id="1892195at2759"/>
<dbReference type="STRING" id="1590841.A0A2R6QT02"/>
<comment type="caution">
    <text evidence="4">The sequence shown here is derived from an EMBL/GenBank/DDBJ whole genome shotgun (WGS) entry which is preliminary data.</text>
</comment>
<dbReference type="InParanoid" id="A0A2R6QT02"/>
<feature type="domain" description="XS" evidence="2">
    <location>
        <begin position="2"/>
        <end position="39"/>
    </location>
</feature>
<dbReference type="AlphaFoldDB" id="A0A2R6QT02"/>
<dbReference type="InterPro" id="IPR038588">
    <property type="entry name" value="XS_domain_sf"/>
</dbReference>
<dbReference type="Gene3D" id="3.30.70.2890">
    <property type="entry name" value="XS domain"/>
    <property type="match status" value="1"/>
</dbReference>
<feature type="coiled-coil region" evidence="1">
    <location>
        <begin position="71"/>
        <end position="292"/>
    </location>
</feature>
<dbReference type="PANTHER" id="PTHR21596:SF23">
    <property type="entry name" value="FACTOR OF DNA METHYLATION 4"/>
    <property type="match status" value="1"/>
</dbReference>
<protein>
    <submittedName>
        <fullName evidence="4">Factor of DNA methylation like</fullName>
    </submittedName>
</protein>
<proteinExistence type="predicted"/>
<dbReference type="OMA" id="VYLMNLW"/>
<dbReference type="Pfam" id="PF03468">
    <property type="entry name" value="XS"/>
    <property type="match status" value="1"/>
</dbReference>
<dbReference type="InterPro" id="IPR045177">
    <property type="entry name" value="FDM1-5/IDN2"/>
</dbReference>
<name>A0A2R6QT02_ACTCC</name>
<gene>
    <name evidence="4" type="ORF">CEY00_Acc33549</name>
</gene>
<evidence type="ECO:0000313" key="5">
    <source>
        <dbReference type="Proteomes" id="UP000241394"/>
    </source>
</evidence>
<feature type="domain" description="Factor of DNA methylation 1-5/IDN2" evidence="3">
    <location>
        <begin position="307"/>
        <end position="433"/>
    </location>
</feature>
<evidence type="ECO:0000259" key="2">
    <source>
        <dbReference type="Pfam" id="PF03468"/>
    </source>
</evidence>
<dbReference type="FunCoup" id="A0A2R6QT02">
    <property type="interactions" value="32"/>
</dbReference>
<accession>A0A2R6QT02</accession>
<dbReference type="Pfam" id="PF03469">
    <property type="entry name" value="XH"/>
    <property type="match status" value="1"/>
</dbReference>
<organism evidence="4 5">
    <name type="scientific">Actinidia chinensis var. chinensis</name>
    <name type="common">Chinese soft-hair kiwi</name>
    <dbReference type="NCBI Taxonomy" id="1590841"/>
    <lineage>
        <taxon>Eukaryota</taxon>
        <taxon>Viridiplantae</taxon>
        <taxon>Streptophyta</taxon>
        <taxon>Embryophyta</taxon>
        <taxon>Tracheophyta</taxon>
        <taxon>Spermatophyta</taxon>
        <taxon>Magnoliopsida</taxon>
        <taxon>eudicotyledons</taxon>
        <taxon>Gunneridae</taxon>
        <taxon>Pentapetalae</taxon>
        <taxon>asterids</taxon>
        <taxon>Ericales</taxon>
        <taxon>Actinidiaceae</taxon>
        <taxon>Actinidia</taxon>
    </lineage>
</organism>
<dbReference type="EMBL" id="NKQK01000013">
    <property type="protein sequence ID" value="PSS14242.1"/>
    <property type="molecule type" value="Genomic_DNA"/>
</dbReference>
<keyword evidence="5" id="KW-1185">Reference proteome</keyword>
<dbReference type="GO" id="GO:0080188">
    <property type="term" value="P:gene silencing by siRNA-directed DNA methylation"/>
    <property type="evidence" value="ECO:0007669"/>
    <property type="project" value="InterPro"/>
</dbReference>